<dbReference type="Proteomes" id="UP000295192">
    <property type="component" value="Unassembled WGS sequence"/>
</dbReference>
<organism evidence="2 3">
    <name type="scientific">Drosophila navojoa</name>
    <name type="common">Fruit fly</name>
    <dbReference type="NCBI Taxonomy" id="7232"/>
    <lineage>
        <taxon>Eukaryota</taxon>
        <taxon>Metazoa</taxon>
        <taxon>Ecdysozoa</taxon>
        <taxon>Arthropoda</taxon>
        <taxon>Hexapoda</taxon>
        <taxon>Insecta</taxon>
        <taxon>Pterygota</taxon>
        <taxon>Neoptera</taxon>
        <taxon>Endopterygota</taxon>
        <taxon>Diptera</taxon>
        <taxon>Brachycera</taxon>
        <taxon>Muscomorpha</taxon>
        <taxon>Ephydroidea</taxon>
        <taxon>Drosophilidae</taxon>
        <taxon>Drosophila</taxon>
    </lineage>
</organism>
<accession>A0A484BS00</accession>
<dbReference type="AlphaFoldDB" id="A0A484BS00"/>
<keyword evidence="3" id="KW-1185">Reference proteome</keyword>
<evidence type="ECO:0000313" key="3">
    <source>
        <dbReference type="Proteomes" id="UP000295192"/>
    </source>
</evidence>
<sequence length="70" mass="7152">MPNSVYKTQRRLPPDTSAAVDADAAANAAAAADDAGDSYAGQHKDVDADLDEPSEPFAAGNGTAFRSLLT</sequence>
<evidence type="ECO:0000313" key="2">
    <source>
        <dbReference type="EMBL" id="TDG50605.1"/>
    </source>
</evidence>
<evidence type="ECO:0000256" key="1">
    <source>
        <dbReference type="SAM" id="MobiDB-lite"/>
    </source>
</evidence>
<gene>
    <name evidence="2" type="ORF">AWZ03_002909</name>
</gene>
<reference evidence="2 3" key="1">
    <citation type="journal article" date="2019" name="J. Hered.">
        <title>An Improved Genome Assembly for Drosophila navojoa, the Basal Species in the mojavensis Cluster.</title>
        <authorList>
            <person name="Vanderlinde T."/>
            <person name="Dupim E.G."/>
            <person name="Nazario-Yepiz N.O."/>
            <person name="Carvalho A.B."/>
        </authorList>
    </citation>
    <scope>NUCLEOTIDE SEQUENCE [LARGE SCALE GENOMIC DNA]</scope>
    <source>
        <strain evidence="2">Navoj_Jal97</strain>
        <tissue evidence="2">Whole organism</tissue>
    </source>
</reference>
<comment type="caution">
    <text evidence="2">The sequence shown here is derived from an EMBL/GenBank/DDBJ whole genome shotgun (WGS) entry which is preliminary data.</text>
</comment>
<proteinExistence type="predicted"/>
<name>A0A484BS00_DRONA</name>
<feature type="region of interest" description="Disordered" evidence="1">
    <location>
        <begin position="31"/>
        <end position="70"/>
    </location>
</feature>
<dbReference type="EMBL" id="LSRL02000014">
    <property type="protein sequence ID" value="TDG50605.1"/>
    <property type="molecule type" value="Genomic_DNA"/>
</dbReference>
<protein>
    <submittedName>
        <fullName evidence="2">Uncharacterized protein</fullName>
    </submittedName>
</protein>